<keyword evidence="4" id="KW-1185">Reference proteome</keyword>
<protein>
    <submittedName>
        <fullName evidence="3">Response regulator</fullName>
    </submittedName>
</protein>
<comment type="caution">
    <text evidence="3">The sequence shown here is derived from an EMBL/GenBank/DDBJ whole genome shotgun (WGS) entry which is preliminary data.</text>
</comment>
<proteinExistence type="predicted"/>
<name>A0A545SN59_9RHOB</name>
<dbReference type="EMBL" id="VICH01000010">
    <property type="protein sequence ID" value="TQV66413.1"/>
    <property type="molecule type" value="Genomic_DNA"/>
</dbReference>
<evidence type="ECO:0000313" key="4">
    <source>
        <dbReference type="Proteomes" id="UP000315816"/>
    </source>
</evidence>
<feature type="modified residue" description="4-aspartylphosphate" evidence="1">
    <location>
        <position position="52"/>
    </location>
</feature>
<dbReference type="RefSeq" id="WP_142854444.1">
    <property type="nucleotide sequence ID" value="NZ_ML660024.1"/>
</dbReference>
<organism evidence="3 4">
    <name type="scientific">Aliiroseovarius halocynthiae</name>
    <dbReference type="NCBI Taxonomy" id="985055"/>
    <lineage>
        <taxon>Bacteria</taxon>
        <taxon>Pseudomonadati</taxon>
        <taxon>Pseudomonadota</taxon>
        <taxon>Alphaproteobacteria</taxon>
        <taxon>Rhodobacterales</taxon>
        <taxon>Paracoccaceae</taxon>
        <taxon>Aliiroseovarius</taxon>
    </lineage>
</organism>
<dbReference type="PROSITE" id="PS50110">
    <property type="entry name" value="RESPONSE_REGULATORY"/>
    <property type="match status" value="1"/>
</dbReference>
<evidence type="ECO:0000313" key="3">
    <source>
        <dbReference type="EMBL" id="TQV66413.1"/>
    </source>
</evidence>
<dbReference type="InterPro" id="IPR001789">
    <property type="entry name" value="Sig_transdc_resp-reg_receiver"/>
</dbReference>
<dbReference type="Gene3D" id="3.40.50.2300">
    <property type="match status" value="1"/>
</dbReference>
<evidence type="ECO:0000256" key="1">
    <source>
        <dbReference type="PROSITE-ProRule" id="PRU00169"/>
    </source>
</evidence>
<dbReference type="Proteomes" id="UP000315816">
    <property type="component" value="Unassembled WGS sequence"/>
</dbReference>
<keyword evidence="1" id="KW-0597">Phosphoprotein</keyword>
<dbReference type="SMART" id="SM00448">
    <property type="entry name" value="REC"/>
    <property type="match status" value="1"/>
</dbReference>
<evidence type="ECO:0000259" key="2">
    <source>
        <dbReference type="PROSITE" id="PS50110"/>
    </source>
</evidence>
<sequence>MMRILIIEENPSLAQIWSAHLMRQGMEVAQALSKSQANALLADQSFDAVILDADIDGGRPFALADFIAYRLPKARIIFVTSNSFFSDGSIFALTSNVHACVPTDSDPSDIVSLVDHHARAAQRQSDHFDG</sequence>
<dbReference type="OrthoDB" id="7874292at2"/>
<reference evidence="3 4" key="1">
    <citation type="submission" date="2019-06" db="EMBL/GenBank/DDBJ databases">
        <title>A novel species of marine bacteria.</title>
        <authorList>
            <person name="Wang Y."/>
        </authorList>
    </citation>
    <scope>NUCLEOTIDE SEQUENCE [LARGE SCALE GENOMIC DNA]</scope>
    <source>
        <strain evidence="3 4">MA1-10</strain>
    </source>
</reference>
<dbReference type="SUPFAM" id="SSF52172">
    <property type="entry name" value="CheY-like"/>
    <property type="match status" value="1"/>
</dbReference>
<dbReference type="CDD" id="cd00156">
    <property type="entry name" value="REC"/>
    <property type="match status" value="1"/>
</dbReference>
<dbReference type="Pfam" id="PF00072">
    <property type="entry name" value="Response_reg"/>
    <property type="match status" value="1"/>
</dbReference>
<dbReference type="InterPro" id="IPR011006">
    <property type="entry name" value="CheY-like_superfamily"/>
</dbReference>
<accession>A0A545SN59</accession>
<dbReference type="AlphaFoldDB" id="A0A545SN59"/>
<feature type="domain" description="Response regulatory" evidence="2">
    <location>
        <begin position="3"/>
        <end position="118"/>
    </location>
</feature>
<dbReference type="GO" id="GO:0000160">
    <property type="term" value="P:phosphorelay signal transduction system"/>
    <property type="evidence" value="ECO:0007669"/>
    <property type="project" value="InterPro"/>
</dbReference>
<gene>
    <name evidence="3" type="ORF">FIL88_13720</name>
</gene>